<organism evidence="1 2">
    <name type="scientific">Ixodes persulcatus</name>
    <name type="common">Taiga tick</name>
    <dbReference type="NCBI Taxonomy" id="34615"/>
    <lineage>
        <taxon>Eukaryota</taxon>
        <taxon>Metazoa</taxon>
        <taxon>Ecdysozoa</taxon>
        <taxon>Arthropoda</taxon>
        <taxon>Chelicerata</taxon>
        <taxon>Arachnida</taxon>
        <taxon>Acari</taxon>
        <taxon>Parasitiformes</taxon>
        <taxon>Ixodida</taxon>
        <taxon>Ixodoidea</taxon>
        <taxon>Ixodidae</taxon>
        <taxon>Ixodinae</taxon>
        <taxon>Ixodes</taxon>
    </lineage>
</organism>
<reference evidence="1 2" key="1">
    <citation type="journal article" date="2020" name="Cell">
        <title>Large-Scale Comparative Analyses of Tick Genomes Elucidate Their Genetic Diversity and Vector Capacities.</title>
        <authorList>
            <consortium name="Tick Genome and Microbiome Consortium (TIGMIC)"/>
            <person name="Jia N."/>
            <person name="Wang J."/>
            <person name="Shi W."/>
            <person name="Du L."/>
            <person name="Sun Y."/>
            <person name="Zhan W."/>
            <person name="Jiang J.F."/>
            <person name="Wang Q."/>
            <person name="Zhang B."/>
            <person name="Ji P."/>
            <person name="Bell-Sakyi L."/>
            <person name="Cui X.M."/>
            <person name="Yuan T.T."/>
            <person name="Jiang B.G."/>
            <person name="Yang W.F."/>
            <person name="Lam T.T."/>
            <person name="Chang Q.C."/>
            <person name="Ding S.J."/>
            <person name="Wang X.J."/>
            <person name="Zhu J.G."/>
            <person name="Ruan X.D."/>
            <person name="Zhao L."/>
            <person name="Wei J.T."/>
            <person name="Ye R.Z."/>
            <person name="Que T.C."/>
            <person name="Du C.H."/>
            <person name="Zhou Y.H."/>
            <person name="Cheng J.X."/>
            <person name="Dai P.F."/>
            <person name="Guo W.B."/>
            <person name="Han X.H."/>
            <person name="Huang E.J."/>
            <person name="Li L.F."/>
            <person name="Wei W."/>
            <person name="Gao Y.C."/>
            <person name="Liu J.Z."/>
            <person name="Shao H.Z."/>
            <person name="Wang X."/>
            <person name="Wang C.C."/>
            <person name="Yang T.C."/>
            <person name="Huo Q.B."/>
            <person name="Li W."/>
            <person name="Chen H.Y."/>
            <person name="Chen S.E."/>
            <person name="Zhou L.G."/>
            <person name="Ni X.B."/>
            <person name="Tian J.H."/>
            <person name="Sheng Y."/>
            <person name="Liu T."/>
            <person name="Pan Y.S."/>
            <person name="Xia L.Y."/>
            <person name="Li J."/>
            <person name="Zhao F."/>
            <person name="Cao W.C."/>
        </authorList>
    </citation>
    <scope>NUCLEOTIDE SEQUENCE [LARGE SCALE GENOMIC DNA]</scope>
    <source>
        <strain evidence="1">Iper-2018</strain>
    </source>
</reference>
<gene>
    <name evidence="1" type="ORF">HPB47_016030</name>
</gene>
<feature type="non-terminal residue" evidence="1">
    <location>
        <position position="1"/>
    </location>
</feature>
<evidence type="ECO:0000313" key="1">
    <source>
        <dbReference type="EMBL" id="KAG0441157.1"/>
    </source>
</evidence>
<dbReference type="Proteomes" id="UP000805193">
    <property type="component" value="Unassembled WGS sequence"/>
</dbReference>
<name>A0AC60QUH5_IXOPE</name>
<evidence type="ECO:0000313" key="2">
    <source>
        <dbReference type="Proteomes" id="UP000805193"/>
    </source>
</evidence>
<proteinExistence type="predicted"/>
<accession>A0AC60QUH5</accession>
<comment type="caution">
    <text evidence="1">The sequence shown here is derived from an EMBL/GenBank/DDBJ whole genome shotgun (WGS) entry which is preliminary data.</text>
</comment>
<sequence>YFVTEAVVKLAGFTTPAQWESVMPLPERRVRKEDVESKLEPFEKMWTVMSSSPGEVLTASNAEGVERVLRGNYAFFMESSTIEYLVDRDSILQLQDSGVLQKLKKRWWTGHCSSQESSKVDSSEEVNALSVSNVGGIFLVLLGGLGVSSVIAILEFVWKTRPSNAKHSSPGSCALKEMQEVADP</sequence>
<keyword evidence="2" id="KW-1185">Reference proteome</keyword>
<dbReference type="EMBL" id="JABSTQ010004751">
    <property type="protein sequence ID" value="KAG0441157.1"/>
    <property type="molecule type" value="Genomic_DNA"/>
</dbReference>
<protein>
    <submittedName>
        <fullName evidence="1">Uncharacterized protein</fullName>
    </submittedName>
</protein>